<dbReference type="Pfam" id="PF00672">
    <property type="entry name" value="HAMP"/>
    <property type="match status" value="1"/>
</dbReference>
<keyword evidence="7 9" id="KW-1133">Transmembrane helix</keyword>
<dbReference type="GO" id="GO:0005886">
    <property type="term" value="C:plasma membrane"/>
    <property type="evidence" value="ECO:0007669"/>
    <property type="project" value="UniProtKB-SubCell"/>
</dbReference>
<feature type="transmembrane region" description="Helical" evidence="9">
    <location>
        <begin position="12"/>
        <end position="35"/>
    </location>
</feature>
<dbReference type="InterPro" id="IPR003660">
    <property type="entry name" value="HAMP_dom"/>
</dbReference>
<evidence type="ECO:0000313" key="11">
    <source>
        <dbReference type="EMBL" id="RCW48895.1"/>
    </source>
</evidence>
<dbReference type="Pfam" id="PF02518">
    <property type="entry name" value="HATPase_c"/>
    <property type="match status" value="1"/>
</dbReference>
<keyword evidence="6 11" id="KW-0418">Kinase</keyword>
<protein>
    <submittedName>
        <fullName evidence="11">Two-component system sensor histidine kinase YesM</fullName>
    </submittedName>
</protein>
<dbReference type="OrthoDB" id="9776552at2"/>
<dbReference type="EMBL" id="QPJD01000005">
    <property type="protein sequence ID" value="RCW48895.1"/>
    <property type="molecule type" value="Genomic_DNA"/>
</dbReference>
<reference evidence="11 12" key="1">
    <citation type="submission" date="2018-07" db="EMBL/GenBank/DDBJ databases">
        <title>Genomic Encyclopedia of Type Strains, Phase III (KMG-III): the genomes of soil and plant-associated and newly described type strains.</title>
        <authorList>
            <person name="Whitman W."/>
        </authorList>
    </citation>
    <scope>NUCLEOTIDE SEQUENCE [LARGE SCALE GENOMIC DNA]</scope>
    <source>
        <strain evidence="11 12">CECT 7506</strain>
    </source>
</reference>
<dbReference type="SUPFAM" id="SSF55874">
    <property type="entry name" value="ATPase domain of HSP90 chaperone/DNA topoisomerase II/histidine kinase"/>
    <property type="match status" value="1"/>
</dbReference>
<evidence type="ECO:0000256" key="3">
    <source>
        <dbReference type="ARBA" id="ARBA00022553"/>
    </source>
</evidence>
<accession>A0A368W1J6</accession>
<evidence type="ECO:0000256" key="7">
    <source>
        <dbReference type="ARBA" id="ARBA00022989"/>
    </source>
</evidence>
<dbReference type="InterPro" id="IPR036890">
    <property type="entry name" value="HATPase_C_sf"/>
</dbReference>
<evidence type="ECO:0000256" key="4">
    <source>
        <dbReference type="ARBA" id="ARBA00022679"/>
    </source>
</evidence>
<dbReference type="Pfam" id="PF06580">
    <property type="entry name" value="His_kinase"/>
    <property type="match status" value="1"/>
</dbReference>
<feature type="transmembrane region" description="Helical" evidence="9">
    <location>
        <begin position="296"/>
        <end position="319"/>
    </location>
</feature>
<dbReference type="Pfam" id="PF02743">
    <property type="entry name" value="dCache_1"/>
    <property type="match status" value="1"/>
</dbReference>
<organism evidence="11 12">
    <name type="scientific">Paenibacillus prosopidis</name>
    <dbReference type="NCBI Taxonomy" id="630520"/>
    <lineage>
        <taxon>Bacteria</taxon>
        <taxon>Bacillati</taxon>
        <taxon>Bacillota</taxon>
        <taxon>Bacilli</taxon>
        <taxon>Bacillales</taxon>
        <taxon>Paenibacillaceae</taxon>
        <taxon>Paenibacillus</taxon>
    </lineage>
</organism>
<feature type="domain" description="HAMP" evidence="10">
    <location>
        <begin position="316"/>
        <end position="368"/>
    </location>
</feature>
<keyword evidence="5 9" id="KW-0812">Transmembrane</keyword>
<keyword evidence="12" id="KW-1185">Reference proteome</keyword>
<evidence type="ECO:0000256" key="9">
    <source>
        <dbReference type="SAM" id="Phobius"/>
    </source>
</evidence>
<dbReference type="Gene3D" id="3.30.565.10">
    <property type="entry name" value="Histidine kinase-like ATPase, C-terminal domain"/>
    <property type="match status" value="1"/>
</dbReference>
<dbReference type="RefSeq" id="WP_114379657.1">
    <property type="nucleotide sequence ID" value="NZ_QPJD01000005.1"/>
</dbReference>
<dbReference type="Proteomes" id="UP000252415">
    <property type="component" value="Unassembled WGS sequence"/>
</dbReference>
<evidence type="ECO:0000256" key="1">
    <source>
        <dbReference type="ARBA" id="ARBA00004651"/>
    </source>
</evidence>
<keyword evidence="4" id="KW-0808">Transferase</keyword>
<dbReference type="PANTHER" id="PTHR34220">
    <property type="entry name" value="SENSOR HISTIDINE KINASE YPDA"/>
    <property type="match status" value="1"/>
</dbReference>
<evidence type="ECO:0000256" key="6">
    <source>
        <dbReference type="ARBA" id="ARBA00022777"/>
    </source>
</evidence>
<dbReference type="CDD" id="cd06225">
    <property type="entry name" value="HAMP"/>
    <property type="match status" value="1"/>
</dbReference>
<dbReference type="PROSITE" id="PS50885">
    <property type="entry name" value="HAMP"/>
    <property type="match status" value="1"/>
</dbReference>
<proteinExistence type="predicted"/>
<dbReference type="Gene3D" id="6.10.340.10">
    <property type="match status" value="1"/>
</dbReference>
<evidence type="ECO:0000313" key="12">
    <source>
        <dbReference type="Proteomes" id="UP000252415"/>
    </source>
</evidence>
<comment type="caution">
    <text evidence="11">The sequence shown here is derived from an EMBL/GenBank/DDBJ whole genome shotgun (WGS) entry which is preliminary data.</text>
</comment>
<evidence type="ECO:0000259" key="10">
    <source>
        <dbReference type="PROSITE" id="PS50885"/>
    </source>
</evidence>
<dbReference type="SMART" id="SM00387">
    <property type="entry name" value="HATPase_c"/>
    <property type="match status" value="1"/>
</dbReference>
<dbReference type="InterPro" id="IPR033479">
    <property type="entry name" value="dCache_1"/>
</dbReference>
<evidence type="ECO:0000256" key="5">
    <source>
        <dbReference type="ARBA" id="ARBA00022692"/>
    </source>
</evidence>
<keyword evidence="2" id="KW-1003">Cell membrane</keyword>
<evidence type="ECO:0000256" key="2">
    <source>
        <dbReference type="ARBA" id="ARBA00022475"/>
    </source>
</evidence>
<dbReference type="InterPro" id="IPR003594">
    <property type="entry name" value="HATPase_dom"/>
</dbReference>
<dbReference type="SUPFAM" id="SSF158472">
    <property type="entry name" value="HAMP domain-like"/>
    <property type="match status" value="1"/>
</dbReference>
<dbReference type="InterPro" id="IPR050640">
    <property type="entry name" value="Bact_2-comp_sensor_kinase"/>
</dbReference>
<keyword evidence="8 9" id="KW-0472">Membrane</keyword>
<evidence type="ECO:0000256" key="8">
    <source>
        <dbReference type="ARBA" id="ARBA00023136"/>
    </source>
</evidence>
<name>A0A368W1J6_9BACL</name>
<sequence>MIKWTTIRHSIFFKLSLAFLAVGMIPLLVLSALSLNQFTDQVERNTENNFKQMLLYLSKNADDIFRNYNEISKNMYYNSQNIADRHGIMLEEEINRLDRINLMTINDFLKTILYSDTHIENALFVRTSDQAVFNQSRVNKVLDPNEPFPPVSWSYTLTGEQKLLAVFPPHPETYFGSTRPVITFARNLNDTSGKLGPEVKVLGTLYFDVDLDIFDKLFQQVVLDRRDEVYVIDSNGYILYSNQGDKLGKRFDELAAKRSGTRMLYSEPIPFIGGQVIGLVAKADFFASLTQIRSNVIIASAICLLALLALGALFSRTFSRPVLDIMRLMVRVESGHFETGITTTRKDEMGRLAHGFNRMIERLQLFINDAYVAEIKRKQAELNALKTQIQPHYLYNTLEVIRMSAVADDAVEVADMIHALSNQLEYVIDFGEEWVTVQRELEHLKSYFHLIEVRFDRRIDLQIELEDSFVEALILKLSIQPLVENAVQHGIRPKGGKGTVLVKIEKSGEDSLAVTVYDNGVGMDEETLTRLQSQLAEGESVTGKSIGLKNVHARMIQACGEPYGITIESKPQIGTSIQMLYPLRREELRYEKN</sequence>
<dbReference type="SMART" id="SM00304">
    <property type="entry name" value="HAMP"/>
    <property type="match status" value="1"/>
</dbReference>
<dbReference type="InterPro" id="IPR010559">
    <property type="entry name" value="Sig_transdc_His_kin_internal"/>
</dbReference>
<dbReference type="PANTHER" id="PTHR34220:SF7">
    <property type="entry name" value="SENSOR HISTIDINE KINASE YPDA"/>
    <property type="match status" value="1"/>
</dbReference>
<comment type="subcellular location">
    <subcellularLocation>
        <location evidence="1">Cell membrane</location>
        <topology evidence="1">Multi-pass membrane protein</topology>
    </subcellularLocation>
</comment>
<gene>
    <name evidence="11" type="ORF">DFP97_10579</name>
</gene>
<keyword evidence="3" id="KW-0597">Phosphoprotein</keyword>
<dbReference type="GO" id="GO:0000155">
    <property type="term" value="F:phosphorelay sensor kinase activity"/>
    <property type="evidence" value="ECO:0007669"/>
    <property type="project" value="InterPro"/>
</dbReference>
<dbReference type="AlphaFoldDB" id="A0A368W1J6"/>